<comment type="caution">
    <text evidence="2">The sequence shown here is derived from an EMBL/GenBank/DDBJ whole genome shotgun (WGS) entry which is preliminary data.</text>
</comment>
<dbReference type="CDD" id="cd04186">
    <property type="entry name" value="GT_2_like_c"/>
    <property type="match status" value="1"/>
</dbReference>
<proteinExistence type="predicted"/>
<name>A0ABQ6M317_9GAMM</name>
<feature type="domain" description="Glycosyltransferase 2-like" evidence="1">
    <location>
        <begin position="150"/>
        <end position="271"/>
    </location>
</feature>
<organism evidence="2 3">
    <name type="scientific">Biformimicrobium ophioploci</name>
    <dbReference type="NCBI Taxonomy" id="3036711"/>
    <lineage>
        <taxon>Bacteria</taxon>
        <taxon>Pseudomonadati</taxon>
        <taxon>Pseudomonadota</taxon>
        <taxon>Gammaproteobacteria</taxon>
        <taxon>Cellvibrionales</taxon>
        <taxon>Microbulbiferaceae</taxon>
        <taxon>Biformimicrobium</taxon>
    </lineage>
</organism>
<keyword evidence="3" id="KW-1185">Reference proteome</keyword>
<evidence type="ECO:0000313" key="3">
    <source>
        <dbReference type="Proteomes" id="UP001224392"/>
    </source>
</evidence>
<protein>
    <recommendedName>
        <fullName evidence="1">Glycosyltransferase 2-like domain-containing protein</fullName>
    </recommendedName>
</protein>
<dbReference type="Pfam" id="PF00535">
    <property type="entry name" value="Glycos_transf_2"/>
    <property type="match status" value="1"/>
</dbReference>
<dbReference type="EMBL" id="BSYJ01000008">
    <property type="protein sequence ID" value="GMG88735.1"/>
    <property type="molecule type" value="Genomic_DNA"/>
</dbReference>
<dbReference type="InterPro" id="IPR001173">
    <property type="entry name" value="Glyco_trans_2-like"/>
</dbReference>
<dbReference type="PANTHER" id="PTHR43179:SF7">
    <property type="entry name" value="RHAMNOSYLTRANSFERASE WBBL"/>
    <property type="match status" value="1"/>
</dbReference>
<dbReference type="SUPFAM" id="SSF53448">
    <property type="entry name" value="Nucleotide-diphospho-sugar transferases"/>
    <property type="match status" value="1"/>
</dbReference>
<reference evidence="2 3" key="1">
    <citation type="submission" date="2023-04" db="EMBL/GenBank/DDBJ databases">
        <title>Marinobulbifer ophiurae gen. nov., sp. Nov., isolate from tissue of brittle star Ophioplocus japonicus.</title>
        <authorList>
            <person name="Kawano K."/>
            <person name="Sawayama S."/>
            <person name="Nakagawa S."/>
        </authorList>
    </citation>
    <scope>NUCLEOTIDE SEQUENCE [LARGE SCALE GENOMIC DNA]</scope>
    <source>
        <strain evidence="2 3">NKW57</strain>
    </source>
</reference>
<dbReference type="PANTHER" id="PTHR43179">
    <property type="entry name" value="RHAMNOSYLTRANSFERASE WBBL"/>
    <property type="match status" value="1"/>
</dbReference>
<dbReference type="InterPro" id="IPR029044">
    <property type="entry name" value="Nucleotide-diphossugar_trans"/>
</dbReference>
<accession>A0ABQ6M317</accession>
<dbReference type="Gene3D" id="3.90.550.10">
    <property type="entry name" value="Spore Coat Polysaccharide Biosynthesis Protein SpsA, Chain A"/>
    <property type="match status" value="1"/>
</dbReference>
<sequence length="422" mass="47295">MCEAVEHPECDAFYSDVIICRGSKPVAECRPAFCPDYLREYNYIASSVVFSKGAIENALFTDYGDVLSAEALNHTCLLHIAGNHGRVAHLPYFLLEDGNSEGPDAKKFSKLARQVLEELGIREGYSVEDGEFSEVVRVDWNPPADAPLVSIIIPTKDQLDLLCQCINSVFQKTSWENFEIIIVNNQSAQKETQDYLEMVSGFPKVKVLDYSKPFNYSAINNFAVSKAEGEFIVLLNNDVEVISPDWLSIMLGQAAREEVGCVGANLFFPDDTHQHAGVIVGYGGVAGHAHKFFERGHRGYMNRLICTQNYSAVTAACLLISKKKFLELGGLDEVNLTVAFNDVDLCLKAAAKGYLNVWVPGAMLYHHESVSRGSDKFGEAKIRFLNEIAFMKSRWITDKFEDRAYNRNLTLKREDFSLKKFF</sequence>
<evidence type="ECO:0000259" key="1">
    <source>
        <dbReference type="Pfam" id="PF00535"/>
    </source>
</evidence>
<evidence type="ECO:0000313" key="2">
    <source>
        <dbReference type="EMBL" id="GMG88735.1"/>
    </source>
</evidence>
<dbReference type="Proteomes" id="UP001224392">
    <property type="component" value="Unassembled WGS sequence"/>
</dbReference>
<gene>
    <name evidence="2" type="ORF">MNKW57_30560</name>
</gene>